<dbReference type="EMBL" id="FUFA01000001">
    <property type="protein sequence ID" value="SPM32251.1"/>
    <property type="molecule type" value="Genomic_DNA"/>
</dbReference>
<accession>A0A2U3NL37</accession>
<dbReference type="GO" id="GO:0016491">
    <property type="term" value="F:oxidoreductase activity"/>
    <property type="evidence" value="ECO:0007669"/>
    <property type="project" value="InterPro"/>
</dbReference>
<dbReference type="SUPFAM" id="SSF55469">
    <property type="entry name" value="FMN-dependent nitroreductase-like"/>
    <property type="match status" value="1"/>
</dbReference>
<dbReference type="PANTHER" id="PTHR23026">
    <property type="entry name" value="NADPH NITROREDUCTASE"/>
    <property type="match status" value="1"/>
</dbReference>
<keyword evidence="2" id="KW-1185">Reference proteome</keyword>
<organism evidence="1 2">
    <name type="scientific">Mycobacterium rhizamassiliense</name>
    <dbReference type="NCBI Taxonomy" id="1841860"/>
    <lineage>
        <taxon>Bacteria</taxon>
        <taxon>Bacillati</taxon>
        <taxon>Actinomycetota</taxon>
        <taxon>Actinomycetes</taxon>
        <taxon>Mycobacteriales</taxon>
        <taxon>Mycobacteriaceae</taxon>
        <taxon>Mycobacterium</taxon>
    </lineage>
</organism>
<dbReference type="InterPro" id="IPR000415">
    <property type="entry name" value="Nitroreductase-like"/>
</dbReference>
<dbReference type="Gene3D" id="3.40.109.10">
    <property type="entry name" value="NADH Oxidase"/>
    <property type="match status" value="1"/>
</dbReference>
<dbReference type="InterPro" id="IPR050627">
    <property type="entry name" value="Nitroreductase/BluB"/>
</dbReference>
<dbReference type="RefSeq" id="WP_077085774.1">
    <property type="nucleotide sequence ID" value="NZ_LT721901.1"/>
</dbReference>
<reference evidence="1 2" key="1">
    <citation type="submission" date="2017-01" db="EMBL/GenBank/DDBJ databases">
        <authorList>
            <consortium name="Urmite Genomes"/>
        </authorList>
    </citation>
    <scope>NUCLEOTIDE SEQUENCE [LARGE SCALE GENOMIC DNA]</scope>
    <source>
        <strain evidence="1 2">AB57</strain>
    </source>
</reference>
<dbReference type="Proteomes" id="UP000240988">
    <property type="component" value="Unassembled WGS sequence"/>
</dbReference>
<name>A0A2U3NL37_9MYCO</name>
<dbReference type="STRING" id="1841860.GCA_900157375_00047"/>
<dbReference type="PANTHER" id="PTHR23026:SF123">
    <property type="entry name" value="NAD(P)H NITROREDUCTASE RV3131-RELATED"/>
    <property type="match status" value="1"/>
</dbReference>
<evidence type="ECO:0008006" key="3">
    <source>
        <dbReference type="Google" id="ProtNLM"/>
    </source>
</evidence>
<evidence type="ECO:0000313" key="1">
    <source>
        <dbReference type="EMBL" id="SPM32251.1"/>
    </source>
</evidence>
<dbReference type="NCBIfam" id="NF047509">
    <property type="entry name" value="Rv3131_FMN_oxido"/>
    <property type="match status" value="1"/>
</dbReference>
<gene>
    <name evidence="1" type="ORF">MRAB57_48</name>
</gene>
<sequence>MTQTMADTGVIKTAVELACRAPSLHNSQPWRWIAGPTSVDLFVDPHRTITSTDRSGREAIISCGAALDHFRVAMAAVDWTTNVAQFPNPNNLDHLASIDFTSVEYASQSRRELANAILRRRTNRLPFRAPKHWPRIEALLRSSLGNDLVTLDVLTDDVRPRLVEASRLTEVLRRYDDLYHHELRWWTEPLRDSEGIPASALVSESDSRRVELNRRFPADRYSERSSAGTDDQAKILVLSTPTDTRVDALNCGEALSTILLECTLAELATCPVTHITELNASRDVIRDLTSGPAAVPQVLIRVGIEPPDELTPKPTPRRPLSEVFAIRR</sequence>
<protein>
    <recommendedName>
        <fullName evidence="3">NAD(P)H nitroreductase</fullName>
    </recommendedName>
</protein>
<dbReference type="OrthoDB" id="8156917at2"/>
<dbReference type="AlphaFoldDB" id="A0A2U3NL37"/>
<proteinExistence type="predicted"/>
<evidence type="ECO:0000313" key="2">
    <source>
        <dbReference type="Proteomes" id="UP000240988"/>
    </source>
</evidence>